<evidence type="ECO:0000313" key="2">
    <source>
        <dbReference type="Proteomes" id="UP000823775"/>
    </source>
</evidence>
<comment type="caution">
    <text evidence="1">The sequence shown here is derived from an EMBL/GenBank/DDBJ whole genome shotgun (WGS) entry which is preliminary data.</text>
</comment>
<proteinExistence type="predicted"/>
<gene>
    <name evidence="1" type="ORF">HAX54_043313</name>
</gene>
<sequence length="106" mass="12328">MENENDNLLNLFDFPMYDGMGNPRIHMKAYLDWLVSIGQENRLKIWPFVRMLTGPALMWGIRNGLLFPDYVPPYQDMGDNLLASRRLTVRPNMQRKTHGGDFLGTI</sequence>
<accession>A0ABS8W548</accession>
<dbReference type="EMBL" id="JACEIK010006463">
    <property type="protein sequence ID" value="MCE2055734.1"/>
    <property type="molecule type" value="Genomic_DNA"/>
</dbReference>
<protein>
    <submittedName>
        <fullName evidence="1">Uncharacterized protein</fullName>
    </submittedName>
</protein>
<dbReference type="Proteomes" id="UP000823775">
    <property type="component" value="Unassembled WGS sequence"/>
</dbReference>
<evidence type="ECO:0000313" key="1">
    <source>
        <dbReference type="EMBL" id="MCE2055734.1"/>
    </source>
</evidence>
<keyword evidence="2" id="KW-1185">Reference proteome</keyword>
<reference evidence="1 2" key="1">
    <citation type="journal article" date="2021" name="BMC Genomics">
        <title>Datura genome reveals duplications of psychoactive alkaloid biosynthetic genes and high mutation rate following tissue culture.</title>
        <authorList>
            <person name="Rajewski A."/>
            <person name="Carter-House D."/>
            <person name="Stajich J."/>
            <person name="Litt A."/>
        </authorList>
    </citation>
    <scope>NUCLEOTIDE SEQUENCE [LARGE SCALE GENOMIC DNA]</scope>
    <source>
        <strain evidence="1">AR-01</strain>
    </source>
</reference>
<name>A0ABS8W548_DATST</name>
<organism evidence="1 2">
    <name type="scientific">Datura stramonium</name>
    <name type="common">Jimsonweed</name>
    <name type="synonym">Common thornapple</name>
    <dbReference type="NCBI Taxonomy" id="4076"/>
    <lineage>
        <taxon>Eukaryota</taxon>
        <taxon>Viridiplantae</taxon>
        <taxon>Streptophyta</taxon>
        <taxon>Embryophyta</taxon>
        <taxon>Tracheophyta</taxon>
        <taxon>Spermatophyta</taxon>
        <taxon>Magnoliopsida</taxon>
        <taxon>eudicotyledons</taxon>
        <taxon>Gunneridae</taxon>
        <taxon>Pentapetalae</taxon>
        <taxon>asterids</taxon>
        <taxon>lamiids</taxon>
        <taxon>Solanales</taxon>
        <taxon>Solanaceae</taxon>
        <taxon>Solanoideae</taxon>
        <taxon>Datureae</taxon>
        <taxon>Datura</taxon>
    </lineage>
</organism>